<reference evidence="1 2" key="1">
    <citation type="submission" date="2021-06" db="EMBL/GenBank/DDBJ databases">
        <title>Caerostris extrusa draft genome.</title>
        <authorList>
            <person name="Kono N."/>
            <person name="Arakawa K."/>
        </authorList>
    </citation>
    <scope>NUCLEOTIDE SEQUENCE [LARGE SCALE GENOMIC DNA]</scope>
</reference>
<name>A0AAV4SIC3_CAEEX</name>
<dbReference type="EMBL" id="BPLR01009437">
    <property type="protein sequence ID" value="GIY31952.1"/>
    <property type="molecule type" value="Genomic_DNA"/>
</dbReference>
<comment type="caution">
    <text evidence="1">The sequence shown here is derived from an EMBL/GenBank/DDBJ whole genome shotgun (WGS) entry which is preliminary data.</text>
</comment>
<sequence>MFCLTKTKNRIKHGQNPPLQNKYISPCTGIREVSKFLYSVTFPRESCLTRKYQSRCISLKSSLVRANRGDKVSQLRNPLSIEFRGALARCQGDTVAANAPY</sequence>
<dbReference type="AlphaFoldDB" id="A0AAV4SIC3"/>
<gene>
    <name evidence="1" type="ORF">CEXT_693881</name>
</gene>
<organism evidence="1 2">
    <name type="scientific">Caerostris extrusa</name>
    <name type="common">Bark spider</name>
    <name type="synonym">Caerostris bankana</name>
    <dbReference type="NCBI Taxonomy" id="172846"/>
    <lineage>
        <taxon>Eukaryota</taxon>
        <taxon>Metazoa</taxon>
        <taxon>Ecdysozoa</taxon>
        <taxon>Arthropoda</taxon>
        <taxon>Chelicerata</taxon>
        <taxon>Arachnida</taxon>
        <taxon>Araneae</taxon>
        <taxon>Araneomorphae</taxon>
        <taxon>Entelegynae</taxon>
        <taxon>Araneoidea</taxon>
        <taxon>Araneidae</taxon>
        <taxon>Caerostris</taxon>
    </lineage>
</organism>
<evidence type="ECO:0000313" key="1">
    <source>
        <dbReference type="EMBL" id="GIY31952.1"/>
    </source>
</evidence>
<accession>A0AAV4SIC3</accession>
<proteinExistence type="predicted"/>
<evidence type="ECO:0000313" key="2">
    <source>
        <dbReference type="Proteomes" id="UP001054945"/>
    </source>
</evidence>
<protein>
    <submittedName>
        <fullName evidence="1">Uncharacterized protein</fullName>
    </submittedName>
</protein>
<dbReference type="Proteomes" id="UP001054945">
    <property type="component" value="Unassembled WGS sequence"/>
</dbReference>
<keyword evidence="2" id="KW-1185">Reference proteome</keyword>